<dbReference type="SUPFAM" id="SSF81606">
    <property type="entry name" value="PP2C-like"/>
    <property type="match status" value="1"/>
</dbReference>
<evidence type="ECO:0000313" key="3">
    <source>
        <dbReference type="Proteomes" id="UP001318860"/>
    </source>
</evidence>
<dbReference type="EMBL" id="JABTTQ020000003">
    <property type="protein sequence ID" value="KAK6161254.1"/>
    <property type="molecule type" value="Genomic_DNA"/>
</dbReference>
<dbReference type="Proteomes" id="UP001318860">
    <property type="component" value="Unassembled WGS sequence"/>
</dbReference>
<dbReference type="InterPro" id="IPR001932">
    <property type="entry name" value="PPM-type_phosphatase-like_dom"/>
</dbReference>
<dbReference type="SMART" id="SM00332">
    <property type="entry name" value="PP2Cc"/>
    <property type="match status" value="1"/>
</dbReference>
<reference evidence="2 3" key="1">
    <citation type="journal article" date="2021" name="Comput. Struct. Biotechnol. J.">
        <title>De novo genome assembly of the potent medicinal plant Rehmannia glutinosa using nanopore technology.</title>
        <authorList>
            <person name="Ma L."/>
            <person name="Dong C."/>
            <person name="Song C."/>
            <person name="Wang X."/>
            <person name="Zheng X."/>
            <person name="Niu Y."/>
            <person name="Chen S."/>
            <person name="Feng W."/>
        </authorList>
    </citation>
    <scope>NUCLEOTIDE SEQUENCE [LARGE SCALE GENOMIC DNA]</scope>
    <source>
        <strain evidence="2">DH-2019</strain>
    </source>
</reference>
<name>A0ABR0XQ04_REHGL</name>
<comment type="caution">
    <text evidence="2">The sequence shown here is derived from an EMBL/GenBank/DDBJ whole genome shotgun (WGS) entry which is preliminary data.</text>
</comment>
<dbReference type="CDD" id="cd00143">
    <property type="entry name" value="PP2Cc"/>
    <property type="match status" value="1"/>
</dbReference>
<dbReference type="Gene3D" id="3.60.40.10">
    <property type="entry name" value="PPM-type phosphatase domain"/>
    <property type="match status" value="2"/>
</dbReference>
<accession>A0ABR0XQ04</accession>
<dbReference type="InterPro" id="IPR036457">
    <property type="entry name" value="PPM-type-like_dom_sf"/>
</dbReference>
<dbReference type="Pfam" id="PF00481">
    <property type="entry name" value="PP2C"/>
    <property type="match status" value="2"/>
</dbReference>
<organism evidence="2 3">
    <name type="scientific">Rehmannia glutinosa</name>
    <name type="common">Chinese foxglove</name>
    <dbReference type="NCBI Taxonomy" id="99300"/>
    <lineage>
        <taxon>Eukaryota</taxon>
        <taxon>Viridiplantae</taxon>
        <taxon>Streptophyta</taxon>
        <taxon>Embryophyta</taxon>
        <taxon>Tracheophyta</taxon>
        <taxon>Spermatophyta</taxon>
        <taxon>Magnoliopsida</taxon>
        <taxon>eudicotyledons</taxon>
        <taxon>Gunneridae</taxon>
        <taxon>Pentapetalae</taxon>
        <taxon>asterids</taxon>
        <taxon>lamiids</taxon>
        <taxon>Lamiales</taxon>
        <taxon>Orobanchaceae</taxon>
        <taxon>Rehmannieae</taxon>
        <taxon>Rehmannia</taxon>
    </lineage>
</organism>
<protein>
    <recommendedName>
        <fullName evidence="1">PPM-type phosphatase domain-containing protein</fullName>
    </recommendedName>
</protein>
<evidence type="ECO:0000259" key="1">
    <source>
        <dbReference type="PROSITE" id="PS51746"/>
    </source>
</evidence>
<dbReference type="InterPro" id="IPR015655">
    <property type="entry name" value="PP2C"/>
</dbReference>
<sequence>MVGRGGETAGGSFEAEVVFGLCGGGGVSAGGSRGCGVGPTQTCIGDNLAAYGGLGRGIKLKRFLIGNGGRKSENGKRASWMMHVSHGYHVVELDKPEINGSNNYMREFDSVVVQREQLKECEFWFFGVFDGEIGEGVTRYMQSHFFNKMPKQTRMRKKCKEAMKRAHLNARSKLLDTDEKGSAWAMVINGDKLVMANMGDYKAVICRDGALRHKIDGDSSTQSLKKSSKLVVGSERIDSETEFVILASTGVWEVMRHQEAVNLVRHIEDPQAAAECLATEALIRMSKSNISCLVIRFD</sequence>
<feature type="domain" description="PPM-type phosphatase" evidence="1">
    <location>
        <begin position="107"/>
        <end position="297"/>
    </location>
</feature>
<evidence type="ECO:0000313" key="2">
    <source>
        <dbReference type="EMBL" id="KAK6161254.1"/>
    </source>
</evidence>
<proteinExistence type="predicted"/>
<gene>
    <name evidence="2" type="ORF">DH2020_004635</name>
</gene>
<keyword evidence="3" id="KW-1185">Reference proteome</keyword>
<dbReference type="PROSITE" id="PS51746">
    <property type="entry name" value="PPM_2"/>
    <property type="match status" value="1"/>
</dbReference>
<dbReference type="PANTHER" id="PTHR47992">
    <property type="entry name" value="PROTEIN PHOSPHATASE"/>
    <property type="match status" value="1"/>
</dbReference>